<dbReference type="PANTHER" id="PTHR40732">
    <property type="entry name" value="UPF0218 PROTEIN TK1697"/>
    <property type="match status" value="1"/>
</dbReference>
<dbReference type="InterPro" id="IPR007164">
    <property type="entry name" value="GTP-dep_dephospho-CoA_kin"/>
</dbReference>
<reference evidence="7" key="1">
    <citation type="submission" date="2013-11" db="EMBL/GenBank/DDBJ databases">
        <title>Comparative genomics of Ignicoccus.</title>
        <authorList>
            <person name="Podar M."/>
        </authorList>
    </citation>
    <scope>NUCLEOTIDE SEQUENCE</scope>
    <source>
        <strain evidence="7">DSM 13166</strain>
    </source>
</reference>
<evidence type="ECO:0000256" key="4">
    <source>
        <dbReference type="ARBA" id="ARBA00022993"/>
    </source>
</evidence>
<evidence type="ECO:0000313" key="8">
    <source>
        <dbReference type="Proteomes" id="UP001063698"/>
    </source>
</evidence>
<protein>
    <recommendedName>
        <fullName evidence="6">GTP-dependent dephospho-CoA kinase</fullName>
        <ecNumber evidence="6">2.7.1.237</ecNumber>
    </recommendedName>
    <alternativeName>
        <fullName evidence="6">Dephospho-coenzyme A kinase</fullName>
        <shortName evidence="6">DPCK</shortName>
    </alternativeName>
</protein>
<dbReference type="PANTHER" id="PTHR40732:SF1">
    <property type="entry name" value="GTP-DEPENDENT DEPHOSPHO-COA KINASE"/>
    <property type="match status" value="1"/>
</dbReference>
<gene>
    <name evidence="7" type="ORF">IPA_03785</name>
</gene>
<keyword evidence="4 6" id="KW-0173">Coenzyme A biosynthesis</keyword>
<dbReference type="Pfam" id="PF04019">
    <property type="entry name" value="DUF359"/>
    <property type="match status" value="1"/>
</dbReference>
<evidence type="ECO:0000256" key="1">
    <source>
        <dbReference type="ARBA" id="ARBA00022679"/>
    </source>
</evidence>
<dbReference type="GO" id="GO:0015937">
    <property type="term" value="P:coenzyme A biosynthetic process"/>
    <property type="evidence" value="ECO:0007669"/>
    <property type="project" value="UniProtKB-UniRule"/>
</dbReference>
<dbReference type="HAMAP" id="MF_00590">
    <property type="entry name" value="Dephospho_CoA_kinase_GTP_dep"/>
    <property type="match status" value="1"/>
</dbReference>
<dbReference type="GO" id="GO:0005525">
    <property type="term" value="F:GTP binding"/>
    <property type="evidence" value="ECO:0007669"/>
    <property type="project" value="UniProtKB-UniRule"/>
</dbReference>
<proteinExistence type="inferred from homology"/>
<keyword evidence="3 6" id="KW-0418">Kinase</keyword>
<name>A0A977PJY6_9CREN</name>
<sequence length="215" mass="23825">MRKQQSNGELGWSNNSDIGEVRAAGRAGVLEEAGKVRGRSGCIGVRFSQKTKLILASPRGVLFTEPELLYPILKHQRVISVGDVSTRSLLSKGIEPELAIFDGKTRRNLKVEIMYNKGILKVRNPPGYICVDSVMAIIRALSEGRWILVDGEEDLLALPALLAAPKGWSLIYGQPGAGIVYLEVNEYTKRHFLELLELGEGEGKRCIMELLEPYY</sequence>
<organism evidence="7 8">
    <name type="scientific">Ignicoccus pacificus DSM 13166</name>
    <dbReference type="NCBI Taxonomy" id="940294"/>
    <lineage>
        <taxon>Archaea</taxon>
        <taxon>Thermoproteota</taxon>
        <taxon>Thermoprotei</taxon>
        <taxon>Desulfurococcales</taxon>
        <taxon>Desulfurococcaceae</taxon>
        <taxon>Ignicoccus</taxon>
    </lineage>
</organism>
<keyword evidence="5 6" id="KW-0342">GTP-binding</keyword>
<evidence type="ECO:0000256" key="3">
    <source>
        <dbReference type="ARBA" id="ARBA00022777"/>
    </source>
</evidence>
<evidence type="ECO:0000256" key="2">
    <source>
        <dbReference type="ARBA" id="ARBA00022741"/>
    </source>
</evidence>
<comment type="caution">
    <text evidence="6">Lacks conserved residue(s) required for the propagation of feature annotation.</text>
</comment>
<evidence type="ECO:0000256" key="5">
    <source>
        <dbReference type="ARBA" id="ARBA00023134"/>
    </source>
</evidence>
<dbReference type="AlphaFoldDB" id="A0A977PJY6"/>
<feature type="binding site" evidence="6">
    <location>
        <position position="102"/>
    </location>
    <ligand>
        <name>GTP</name>
        <dbReference type="ChEBI" id="CHEBI:37565"/>
    </ligand>
</feature>
<keyword evidence="1 6" id="KW-0808">Transferase</keyword>
<evidence type="ECO:0000256" key="6">
    <source>
        <dbReference type="HAMAP-Rule" id="MF_00590"/>
    </source>
</evidence>
<comment type="catalytic activity">
    <reaction evidence="6">
        <text>3'-dephospho-CoA + GTP = GDP + CoA + H(+)</text>
        <dbReference type="Rhea" id="RHEA:61156"/>
        <dbReference type="ChEBI" id="CHEBI:15378"/>
        <dbReference type="ChEBI" id="CHEBI:37565"/>
        <dbReference type="ChEBI" id="CHEBI:57287"/>
        <dbReference type="ChEBI" id="CHEBI:57328"/>
        <dbReference type="ChEBI" id="CHEBI:58189"/>
        <dbReference type="EC" id="2.7.1.237"/>
    </reaction>
</comment>
<dbReference type="Proteomes" id="UP001063698">
    <property type="component" value="Chromosome"/>
</dbReference>
<feature type="binding site" evidence="6">
    <location>
        <position position="84"/>
    </location>
    <ligand>
        <name>GTP</name>
        <dbReference type="ChEBI" id="CHEBI:37565"/>
    </ligand>
</feature>
<dbReference type="GO" id="GO:0016301">
    <property type="term" value="F:kinase activity"/>
    <property type="evidence" value="ECO:0007669"/>
    <property type="project" value="UniProtKB-UniRule"/>
</dbReference>
<dbReference type="EMBL" id="CP006868">
    <property type="protein sequence ID" value="UXD21392.1"/>
    <property type="molecule type" value="Genomic_DNA"/>
</dbReference>
<comment type="function">
    <text evidence="6">Catalyzes the GTP-dependent phosphorylation of the 3'-hydroxyl group of dephosphocoenzyme A to form coenzyme A (CoA).</text>
</comment>
<comment type="similarity">
    <text evidence="6">Belongs to the GTP-dependent DPCK family.</text>
</comment>
<feature type="binding site" evidence="6">
    <location>
        <position position="83"/>
    </location>
    <ligand>
        <name>GTP</name>
        <dbReference type="ChEBI" id="CHEBI:37565"/>
    </ligand>
</feature>
<feature type="binding site" evidence="6">
    <location>
        <position position="104"/>
    </location>
    <ligand>
        <name>GTP</name>
        <dbReference type="ChEBI" id="CHEBI:37565"/>
    </ligand>
</feature>
<evidence type="ECO:0000313" key="7">
    <source>
        <dbReference type="EMBL" id="UXD21392.1"/>
    </source>
</evidence>
<feature type="binding site" evidence="6">
    <location>
        <position position="153"/>
    </location>
    <ligand>
        <name>GTP</name>
        <dbReference type="ChEBI" id="CHEBI:37565"/>
    </ligand>
</feature>
<dbReference type="KEGG" id="ipc:IPA_03785"/>
<dbReference type="EC" id="2.7.1.237" evidence="6"/>
<keyword evidence="2 6" id="KW-0547">Nucleotide-binding</keyword>
<accession>A0A977PJY6</accession>
<comment type="pathway">
    <text evidence="6">Cofactor biosynthesis; coenzyme A biosynthesis.</text>
</comment>
<keyword evidence="8" id="KW-1185">Reference proteome</keyword>